<dbReference type="AlphaFoldDB" id="A0A0E9RJX4"/>
<protein>
    <submittedName>
        <fullName evidence="1">Uncharacterized protein</fullName>
    </submittedName>
</protein>
<accession>A0A0E9RJX4</accession>
<reference evidence="1" key="2">
    <citation type="journal article" date="2015" name="Fish Shellfish Immunol.">
        <title>Early steps in the European eel (Anguilla anguilla)-Vibrio vulnificus interaction in the gills: Role of the RtxA13 toxin.</title>
        <authorList>
            <person name="Callol A."/>
            <person name="Pajuelo D."/>
            <person name="Ebbesson L."/>
            <person name="Teles M."/>
            <person name="MacKenzie S."/>
            <person name="Amaro C."/>
        </authorList>
    </citation>
    <scope>NUCLEOTIDE SEQUENCE</scope>
</reference>
<evidence type="ECO:0000313" key="1">
    <source>
        <dbReference type="EMBL" id="JAH29451.1"/>
    </source>
</evidence>
<reference evidence="1" key="1">
    <citation type="submission" date="2014-11" db="EMBL/GenBank/DDBJ databases">
        <authorList>
            <person name="Amaro Gonzalez C."/>
        </authorList>
    </citation>
    <scope>NUCLEOTIDE SEQUENCE</scope>
</reference>
<proteinExistence type="predicted"/>
<name>A0A0E9RJX4_ANGAN</name>
<dbReference type="EMBL" id="GBXM01079126">
    <property type="protein sequence ID" value="JAH29451.1"/>
    <property type="molecule type" value="Transcribed_RNA"/>
</dbReference>
<sequence length="48" mass="5431">METVGSGDCQSGYLIQAHQKNQSHAPVRLYGSFPYQEAWSEGRDYLPQ</sequence>
<organism evidence="1">
    <name type="scientific">Anguilla anguilla</name>
    <name type="common">European freshwater eel</name>
    <name type="synonym">Muraena anguilla</name>
    <dbReference type="NCBI Taxonomy" id="7936"/>
    <lineage>
        <taxon>Eukaryota</taxon>
        <taxon>Metazoa</taxon>
        <taxon>Chordata</taxon>
        <taxon>Craniata</taxon>
        <taxon>Vertebrata</taxon>
        <taxon>Euteleostomi</taxon>
        <taxon>Actinopterygii</taxon>
        <taxon>Neopterygii</taxon>
        <taxon>Teleostei</taxon>
        <taxon>Anguilliformes</taxon>
        <taxon>Anguillidae</taxon>
        <taxon>Anguilla</taxon>
    </lineage>
</organism>